<dbReference type="InterPro" id="IPR015970">
    <property type="entry name" value="P40_nucleoprot_sub2_BD-vir"/>
</dbReference>
<sequence length="359" mass="41019">MEPLPDLHWDSCTQCSSRALSHREGYQTSSRRAQLCGHEHGSTAAHWLITQSHLKKMLSLKKRHQSQAKVSSKNMQPASAKTTTESENADKQKIQYLICHHVPKQATPAIELDPTLDIKGTADWMSQEGLDQKILNFLLFIPNDKLPGKTSKAFITQLKLFSTFSEMTPYEVMKALINDGIGHVMTLRSVADDAAKLVTVERELMKKHTKEKFPYLKILRLEGHERIVPQDFPNLFKAATLWKRKRDGTFREYQITKDLQSEVSEQDLEEALLMPPLKRKGASNVSYDSLRIVYGISAEEIDRLMGVSVCNTETERRPEQTVMKDQDLPVTSRDLRQMIQTLGQLVNKQDEILNRLPPR</sequence>
<evidence type="ECO:0000256" key="1">
    <source>
        <dbReference type="SAM" id="MobiDB-lite"/>
    </source>
</evidence>
<keyword evidence="3" id="KW-1185">Reference proteome</keyword>
<proteinExistence type="predicted"/>
<reference evidence="2" key="1">
    <citation type="submission" date="2023-06" db="EMBL/GenBank/DDBJ databases">
        <title>Reference genome for the Northern bat (Eptesicus nilssonii), a most northern bat species.</title>
        <authorList>
            <person name="Laine V.N."/>
            <person name="Pulliainen A.T."/>
            <person name="Lilley T.M."/>
        </authorList>
    </citation>
    <scope>NUCLEOTIDE SEQUENCE</scope>
    <source>
        <strain evidence="2">BLF_Eptnil</strain>
        <tissue evidence="2">Kidney</tissue>
    </source>
</reference>
<feature type="compositionally biased region" description="Polar residues" evidence="1">
    <location>
        <begin position="67"/>
        <end position="86"/>
    </location>
</feature>
<dbReference type="Pfam" id="PF06407">
    <property type="entry name" value="BDV_P40"/>
    <property type="match status" value="1"/>
</dbReference>
<feature type="region of interest" description="Disordered" evidence="1">
    <location>
        <begin position="62"/>
        <end position="87"/>
    </location>
</feature>
<dbReference type="SUPFAM" id="SSF101399">
    <property type="entry name" value="P40 nucleoprotein"/>
    <property type="match status" value="1"/>
</dbReference>
<dbReference type="Proteomes" id="UP001177744">
    <property type="component" value="Unassembled WGS sequence"/>
</dbReference>
<dbReference type="AlphaFoldDB" id="A0AA40I5S4"/>
<accession>A0AA40I5S4</accession>
<organism evidence="2 3">
    <name type="scientific">Cnephaeus nilssonii</name>
    <name type="common">Northern bat</name>
    <name type="synonym">Eptesicus nilssonii</name>
    <dbReference type="NCBI Taxonomy" id="3371016"/>
    <lineage>
        <taxon>Eukaryota</taxon>
        <taxon>Metazoa</taxon>
        <taxon>Chordata</taxon>
        <taxon>Craniata</taxon>
        <taxon>Vertebrata</taxon>
        <taxon>Euteleostomi</taxon>
        <taxon>Mammalia</taxon>
        <taxon>Eutheria</taxon>
        <taxon>Laurasiatheria</taxon>
        <taxon>Chiroptera</taxon>
        <taxon>Yangochiroptera</taxon>
        <taxon>Vespertilionidae</taxon>
        <taxon>Cnephaeus</taxon>
    </lineage>
</organism>
<name>A0AA40I5S4_CNENI</name>
<evidence type="ECO:0000313" key="2">
    <source>
        <dbReference type="EMBL" id="KAK1343062.1"/>
    </source>
</evidence>
<evidence type="ECO:0000313" key="3">
    <source>
        <dbReference type="Proteomes" id="UP001177744"/>
    </source>
</evidence>
<dbReference type="InterPro" id="IPR036260">
    <property type="entry name" value="P40_nucleoprot_sf_BD-vir"/>
</dbReference>
<comment type="caution">
    <text evidence="2">The sequence shown here is derived from an EMBL/GenBank/DDBJ whole genome shotgun (WGS) entry which is preliminary data.</text>
</comment>
<protein>
    <submittedName>
        <fullName evidence="2">Uncharacterized protein</fullName>
    </submittedName>
</protein>
<gene>
    <name evidence="2" type="ORF">QTO34_015834</name>
</gene>
<dbReference type="InterPro" id="IPR009441">
    <property type="entry name" value="P40_nucleoprot_BD-vir"/>
</dbReference>
<dbReference type="Gene3D" id="1.10.3050.10">
    <property type="entry name" value="borna disease virus nucleoprotein, domain 2"/>
    <property type="match status" value="1"/>
</dbReference>
<dbReference type="EMBL" id="JAULJE010000005">
    <property type="protein sequence ID" value="KAK1343062.1"/>
    <property type="molecule type" value="Genomic_DNA"/>
</dbReference>